<proteinExistence type="predicted"/>
<gene>
    <name evidence="2" type="ORF">AQJ64_05070</name>
</gene>
<dbReference type="STRING" id="1943.AQJ64_05070"/>
<accession>A0A124I4Q1</accession>
<dbReference type="SUPFAM" id="SSF56349">
    <property type="entry name" value="DNA breaking-rejoining enzymes"/>
    <property type="match status" value="1"/>
</dbReference>
<dbReference type="EMBL" id="LMWW01000007">
    <property type="protein sequence ID" value="KUN87524.1"/>
    <property type="molecule type" value="Genomic_DNA"/>
</dbReference>
<name>A0A124I4Q1_9ACTN</name>
<keyword evidence="3" id="KW-1185">Reference proteome</keyword>
<evidence type="ECO:0008006" key="4">
    <source>
        <dbReference type="Google" id="ProtNLM"/>
    </source>
</evidence>
<dbReference type="AlphaFoldDB" id="A0A124I4Q1"/>
<dbReference type="OrthoDB" id="3589776at2"/>
<dbReference type="GO" id="GO:0015074">
    <property type="term" value="P:DNA integration"/>
    <property type="evidence" value="ECO:0007669"/>
    <property type="project" value="InterPro"/>
</dbReference>
<dbReference type="GO" id="GO:0003677">
    <property type="term" value="F:DNA binding"/>
    <property type="evidence" value="ECO:0007669"/>
    <property type="project" value="InterPro"/>
</dbReference>
<protein>
    <recommendedName>
        <fullName evidence="4">Integrase</fullName>
    </recommendedName>
</protein>
<comment type="caution">
    <text evidence="2">The sequence shown here is derived from an EMBL/GenBank/DDBJ whole genome shotgun (WGS) entry which is preliminary data.</text>
</comment>
<keyword evidence="1" id="KW-0233">DNA recombination</keyword>
<dbReference type="RefSeq" id="WP_055632856.1">
    <property type="nucleotide sequence ID" value="NZ_KQ948764.1"/>
</dbReference>
<sequence>MTSAIPLPQTNPNRHPFLGMNILQTAGYRIKPGMRGPCFDQDIWDLTAVADAPASWPRSEKILDFTTIANPRWRSVARAYLMARILPTHPDVAVLPHAYRTPLALPTLRHEVSRLTAWLNHLTGAGINSLSLVRQPHCDTYLSVISRSRTDPERSVTPGTVAGYVLTAQALMAYSPLLPDCYPPGFRPWGDRSAAEVAGYERADANRTAPVPDDILRPLLCNSIYLIDVVGPHLTAEAARARQVIASRAGIRSALRIDQYPQVIGEIQRQMKAGIPAPRTTPGYIGKRLATGWEQDDPLLPFAFDSFVRDTALSLSKRRDLERLRPHLEAWIRHCGTEPPWCRDATAVPRADNHSAVPFAIPVDHFGLETMVHVIASAAFYLTAALSGMRASELAELTGGACRREDRSQGPRLWVDSRRIKGEEFGGVPDSWVVIEEVHRALGAAEAVIGTKPGELLFASGSNSGNRYAALRNWVNGSCGQRLGLAPIPDGPVHPRALRRTLALSIAQRPHGLLAAKWHLKHVSVATTEGYADPRELHQMGEKSQVASSRTRLHGLRRYYELAA</sequence>
<evidence type="ECO:0000313" key="2">
    <source>
        <dbReference type="EMBL" id="KUN87524.1"/>
    </source>
</evidence>
<evidence type="ECO:0000256" key="1">
    <source>
        <dbReference type="ARBA" id="ARBA00023172"/>
    </source>
</evidence>
<reference evidence="2 3" key="1">
    <citation type="submission" date="2015-10" db="EMBL/GenBank/DDBJ databases">
        <title>Draft genome sequence of Streptomyces griseoruber DSM 40281, type strain for the species Streptomyces griseoruber.</title>
        <authorList>
            <person name="Ruckert C."/>
            <person name="Winkler A."/>
            <person name="Kalinowski J."/>
            <person name="Kampfer P."/>
            <person name="Glaeser S."/>
        </authorList>
    </citation>
    <scope>NUCLEOTIDE SEQUENCE [LARGE SCALE GENOMIC DNA]</scope>
    <source>
        <strain evidence="2 3">DSM 40281</strain>
    </source>
</reference>
<dbReference type="InterPro" id="IPR011010">
    <property type="entry name" value="DNA_brk_join_enz"/>
</dbReference>
<evidence type="ECO:0000313" key="3">
    <source>
        <dbReference type="Proteomes" id="UP000052982"/>
    </source>
</evidence>
<organism evidence="2 3">
    <name type="scientific">Streptomyces griseoruber</name>
    <dbReference type="NCBI Taxonomy" id="1943"/>
    <lineage>
        <taxon>Bacteria</taxon>
        <taxon>Bacillati</taxon>
        <taxon>Actinomycetota</taxon>
        <taxon>Actinomycetes</taxon>
        <taxon>Kitasatosporales</taxon>
        <taxon>Streptomycetaceae</taxon>
        <taxon>Streptomyces</taxon>
    </lineage>
</organism>
<dbReference type="Proteomes" id="UP000052982">
    <property type="component" value="Unassembled WGS sequence"/>
</dbReference>
<dbReference type="InterPro" id="IPR013762">
    <property type="entry name" value="Integrase-like_cat_sf"/>
</dbReference>
<dbReference type="GO" id="GO:0006310">
    <property type="term" value="P:DNA recombination"/>
    <property type="evidence" value="ECO:0007669"/>
    <property type="project" value="UniProtKB-KW"/>
</dbReference>
<dbReference type="Gene3D" id="1.10.443.10">
    <property type="entry name" value="Intergrase catalytic core"/>
    <property type="match status" value="1"/>
</dbReference>